<dbReference type="EMBL" id="DSLG01000006">
    <property type="protein sequence ID" value="HEA87434.1"/>
    <property type="molecule type" value="Genomic_DNA"/>
</dbReference>
<organism evidence="1">
    <name type="scientific">candidate division WOR-3 bacterium</name>
    <dbReference type="NCBI Taxonomy" id="2052148"/>
    <lineage>
        <taxon>Bacteria</taxon>
        <taxon>Bacteria division WOR-3</taxon>
    </lineage>
</organism>
<evidence type="ECO:0000313" key="2">
    <source>
        <dbReference type="EMBL" id="HFJ53263.1"/>
    </source>
</evidence>
<proteinExistence type="predicted"/>
<protein>
    <submittedName>
        <fullName evidence="1">DUF3467 domain-containing protein</fullName>
    </submittedName>
</protein>
<evidence type="ECO:0000313" key="1">
    <source>
        <dbReference type="EMBL" id="HEA87434.1"/>
    </source>
</evidence>
<name>A0A7C1NHD2_UNCW3</name>
<dbReference type="AlphaFoldDB" id="A0A7C1NHD2"/>
<reference evidence="1" key="1">
    <citation type="journal article" date="2020" name="mSystems">
        <title>Genome- and Community-Level Interaction Insights into Carbon Utilization and Element Cycling Functions of Hydrothermarchaeota in Hydrothermal Sediment.</title>
        <authorList>
            <person name="Zhou Z."/>
            <person name="Liu Y."/>
            <person name="Xu W."/>
            <person name="Pan J."/>
            <person name="Luo Z.H."/>
            <person name="Li M."/>
        </authorList>
    </citation>
    <scope>NUCLEOTIDE SEQUENCE [LARGE SCALE GENOMIC DNA]</scope>
    <source>
        <strain evidence="1">SpSt-265</strain>
        <strain evidence="2">SpSt-465</strain>
    </source>
</reference>
<comment type="caution">
    <text evidence="1">The sequence shown here is derived from an EMBL/GenBank/DDBJ whole genome shotgun (WGS) entry which is preliminary data.</text>
</comment>
<gene>
    <name evidence="1" type="ORF">ENP94_05420</name>
    <name evidence="2" type="ORF">ENS16_01035</name>
</gene>
<dbReference type="InterPro" id="IPR021857">
    <property type="entry name" value="DUF3467"/>
</dbReference>
<dbReference type="Pfam" id="PF11950">
    <property type="entry name" value="DUF3467"/>
    <property type="match status" value="1"/>
</dbReference>
<dbReference type="EMBL" id="DSTU01000002">
    <property type="protein sequence ID" value="HFJ53263.1"/>
    <property type="molecule type" value="Genomic_DNA"/>
</dbReference>
<accession>A0A7C1NHD2</accession>
<sequence length="102" mass="11399">MLEEKQPPQGPPVQIEIGEKESEGIYSNFVLIAHSASEFIIDFARILPGLPKAKVFSRIVMTPQHAALLHEALSENIRKYEARFGKINIHGQKEDTAKSLGF</sequence>